<keyword evidence="2" id="KW-1185">Reference proteome</keyword>
<sequence>MGMDDDDAITAHFPVALQYTALFPPISSSSSSSSKLTWYDSAGKTDEPLRAYLPGQRPNCRAEQLLLLLGPVGKRRGPVLVLMTGSSSNSIFEQGPGCAFVGRWWTVGVSALPMGKRVRLLRQGLRLGLCSSSMDCCCHPLFQGLWWWWCCDDAEDDAGAARQTTTRDTSHHHVSRPKTFPCKTCLCNGSINMACRDNALTMLAPHATTPTTNQLPHEP</sequence>
<name>A0A8K0SRT0_9HYPO</name>
<dbReference type="EMBL" id="JAGPNK010000005">
    <property type="protein sequence ID" value="KAH7320846.1"/>
    <property type="molecule type" value="Genomic_DNA"/>
</dbReference>
<evidence type="ECO:0000313" key="2">
    <source>
        <dbReference type="Proteomes" id="UP000813444"/>
    </source>
</evidence>
<organism evidence="1 2">
    <name type="scientific">Stachybotrys elegans</name>
    <dbReference type="NCBI Taxonomy" id="80388"/>
    <lineage>
        <taxon>Eukaryota</taxon>
        <taxon>Fungi</taxon>
        <taxon>Dikarya</taxon>
        <taxon>Ascomycota</taxon>
        <taxon>Pezizomycotina</taxon>
        <taxon>Sordariomycetes</taxon>
        <taxon>Hypocreomycetidae</taxon>
        <taxon>Hypocreales</taxon>
        <taxon>Stachybotryaceae</taxon>
        <taxon>Stachybotrys</taxon>
    </lineage>
</organism>
<reference evidence="1" key="1">
    <citation type="journal article" date="2021" name="Nat. Commun.">
        <title>Genetic determinants of endophytism in the Arabidopsis root mycobiome.</title>
        <authorList>
            <person name="Mesny F."/>
            <person name="Miyauchi S."/>
            <person name="Thiergart T."/>
            <person name="Pickel B."/>
            <person name="Atanasova L."/>
            <person name="Karlsson M."/>
            <person name="Huettel B."/>
            <person name="Barry K.W."/>
            <person name="Haridas S."/>
            <person name="Chen C."/>
            <person name="Bauer D."/>
            <person name="Andreopoulos W."/>
            <person name="Pangilinan J."/>
            <person name="LaButti K."/>
            <person name="Riley R."/>
            <person name="Lipzen A."/>
            <person name="Clum A."/>
            <person name="Drula E."/>
            <person name="Henrissat B."/>
            <person name="Kohler A."/>
            <person name="Grigoriev I.V."/>
            <person name="Martin F.M."/>
            <person name="Hacquard S."/>
        </authorList>
    </citation>
    <scope>NUCLEOTIDE SEQUENCE</scope>
    <source>
        <strain evidence="1">MPI-CAGE-CH-0235</strain>
    </source>
</reference>
<comment type="caution">
    <text evidence="1">The sequence shown here is derived from an EMBL/GenBank/DDBJ whole genome shotgun (WGS) entry which is preliminary data.</text>
</comment>
<accession>A0A8K0SRT0</accession>
<protein>
    <submittedName>
        <fullName evidence="1">Uncharacterized protein</fullName>
    </submittedName>
</protein>
<dbReference type="Proteomes" id="UP000813444">
    <property type="component" value="Unassembled WGS sequence"/>
</dbReference>
<proteinExistence type="predicted"/>
<dbReference type="AlphaFoldDB" id="A0A8K0SRT0"/>
<gene>
    <name evidence="1" type="ORF">B0I35DRAFT_200659</name>
</gene>
<evidence type="ECO:0000313" key="1">
    <source>
        <dbReference type="EMBL" id="KAH7320846.1"/>
    </source>
</evidence>